<dbReference type="FunFam" id="1.20.920.20:FF:000006">
    <property type="entry name" value="Dynein, axonemal, heavy chain 6"/>
    <property type="match status" value="1"/>
</dbReference>
<evidence type="ECO:0000256" key="15">
    <source>
        <dbReference type="SAM" id="MobiDB-lite"/>
    </source>
</evidence>
<evidence type="ECO:0000256" key="1">
    <source>
        <dbReference type="ARBA" id="ARBA00004430"/>
    </source>
</evidence>
<evidence type="ECO:0000259" key="17">
    <source>
        <dbReference type="Pfam" id="PF08393"/>
    </source>
</evidence>
<dbReference type="Gene3D" id="3.40.50.300">
    <property type="entry name" value="P-loop containing nucleotide triphosphate hydrolases"/>
    <property type="match status" value="5"/>
</dbReference>
<dbReference type="Gene3D" id="1.10.8.720">
    <property type="entry name" value="Region D6 of dynein motor"/>
    <property type="match status" value="1"/>
</dbReference>
<dbReference type="Pfam" id="PF03028">
    <property type="entry name" value="Dynein_heavy"/>
    <property type="match status" value="1"/>
</dbReference>
<accession>A0A2R5GMV2</accession>
<dbReference type="Pfam" id="PF12777">
    <property type="entry name" value="MT"/>
    <property type="match status" value="1"/>
</dbReference>
<keyword evidence="5" id="KW-0677">Repeat</keyword>
<dbReference type="FunFam" id="3.40.50.300:FF:000353">
    <property type="entry name" value="Dynein axonemal heavy chain 1"/>
    <property type="match status" value="1"/>
</dbReference>
<feature type="domain" description="Dynein heavy chain AAA 5 extension" evidence="22">
    <location>
        <begin position="1952"/>
        <end position="2104"/>
    </location>
</feature>
<dbReference type="Gene3D" id="3.10.490.20">
    <property type="match status" value="1"/>
</dbReference>
<dbReference type="FunFam" id="3.40.50.300:FF:001145">
    <property type="entry name" value="Putative dynein heavy chain"/>
    <property type="match status" value="1"/>
</dbReference>
<keyword evidence="11" id="KW-0505">Motor protein</keyword>
<dbReference type="InterPro" id="IPR042228">
    <property type="entry name" value="Dynein_linker_3"/>
</dbReference>
<feature type="domain" description="Dynein heavy chain coiled coil stalk" evidence="19">
    <location>
        <begin position="2742"/>
        <end position="3086"/>
    </location>
</feature>
<dbReference type="SUPFAM" id="SSF52540">
    <property type="entry name" value="P-loop containing nucleoside triphosphate hydrolases"/>
    <property type="match status" value="4"/>
</dbReference>
<dbReference type="Gene3D" id="1.20.140.100">
    <property type="entry name" value="Dynein heavy chain, N-terminal domain 2"/>
    <property type="match status" value="1"/>
</dbReference>
<feature type="domain" description="Dynein heavy chain AAA lid" evidence="24">
    <location>
        <begin position="3729"/>
        <end position="3867"/>
    </location>
</feature>
<evidence type="ECO:0000256" key="2">
    <source>
        <dbReference type="ARBA" id="ARBA00008887"/>
    </source>
</evidence>
<dbReference type="Gene3D" id="1.10.472.130">
    <property type="match status" value="1"/>
</dbReference>
<keyword evidence="27" id="KW-1185">Reference proteome</keyword>
<feature type="region of interest" description="Disordered" evidence="15">
    <location>
        <begin position="574"/>
        <end position="643"/>
    </location>
</feature>
<dbReference type="Gene3D" id="1.10.8.710">
    <property type="match status" value="1"/>
</dbReference>
<dbReference type="InterPro" id="IPR035706">
    <property type="entry name" value="AAA_9"/>
</dbReference>
<evidence type="ECO:0000256" key="6">
    <source>
        <dbReference type="ARBA" id="ARBA00022741"/>
    </source>
</evidence>
<dbReference type="Pfam" id="PF17857">
    <property type="entry name" value="AAA_lid_1"/>
    <property type="match status" value="1"/>
</dbReference>
<evidence type="ECO:0000259" key="25">
    <source>
        <dbReference type="Pfam" id="PF18199"/>
    </source>
</evidence>
<dbReference type="Gene3D" id="3.20.180.20">
    <property type="entry name" value="Dynein heavy chain, N-terminal domain 2"/>
    <property type="match status" value="1"/>
</dbReference>
<protein>
    <submittedName>
        <fullName evidence="26">Dynein heavy chain 7, axonemal</fullName>
    </submittedName>
</protein>
<evidence type="ECO:0000313" key="27">
    <source>
        <dbReference type="Proteomes" id="UP000241890"/>
    </source>
</evidence>
<evidence type="ECO:0000259" key="20">
    <source>
        <dbReference type="Pfam" id="PF12780"/>
    </source>
</evidence>
<dbReference type="Gene3D" id="6.10.140.1060">
    <property type="match status" value="1"/>
</dbReference>
<evidence type="ECO:0000259" key="16">
    <source>
        <dbReference type="Pfam" id="PF03028"/>
    </source>
</evidence>
<dbReference type="PANTHER" id="PTHR22878">
    <property type="entry name" value="DYNEIN HEAVY CHAIN 6, AXONEMAL-LIKE-RELATED"/>
    <property type="match status" value="1"/>
</dbReference>
<dbReference type="GO" id="GO:0005874">
    <property type="term" value="C:microtubule"/>
    <property type="evidence" value="ECO:0007669"/>
    <property type="project" value="UniProtKB-KW"/>
</dbReference>
<dbReference type="FunFam" id="3.40.50.300:FF:002141">
    <property type="entry name" value="Dynein heavy chain"/>
    <property type="match status" value="1"/>
</dbReference>
<dbReference type="Gene3D" id="1.20.920.20">
    <property type="match status" value="1"/>
</dbReference>
<keyword evidence="7" id="KW-0067">ATP-binding</keyword>
<keyword evidence="10" id="KW-0969">Cilium</keyword>
<dbReference type="EMBL" id="BEYU01000062">
    <property type="protein sequence ID" value="GBG29641.1"/>
    <property type="molecule type" value="Genomic_DNA"/>
</dbReference>
<feature type="domain" description="Dynein heavy chain ATP-binding dynein motor region" evidence="21">
    <location>
        <begin position="3115"/>
        <end position="3336"/>
    </location>
</feature>
<dbReference type="Gene3D" id="1.20.58.1120">
    <property type="match status" value="1"/>
</dbReference>
<dbReference type="InterPro" id="IPR024317">
    <property type="entry name" value="Dynein_heavy_chain_D4_dom"/>
</dbReference>
<evidence type="ECO:0000259" key="24">
    <source>
        <dbReference type="Pfam" id="PF18198"/>
    </source>
</evidence>
<dbReference type="GO" id="GO:0045505">
    <property type="term" value="F:dynein intermediate chain binding"/>
    <property type="evidence" value="ECO:0007669"/>
    <property type="project" value="InterPro"/>
</dbReference>
<comment type="caution">
    <text evidence="26">The sequence shown here is derived from an EMBL/GenBank/DDBJ whole genome shotgun (WGS) entry which is preliminary data.</text>
</comment>
<proteinExistence type="inferred from homology"/>
<comment type="subcellular location">
    <subcellularLocation>
        <location evidence="1">Cytoplasm</location>
        <location evidence="1">Cytoskeleton</location>
        <location evidence="1">Cilium axoneme</location>
    </subcellularLocation>
</comment>
<reference evidence="26 27" key="1">
    <citation type="submission" date="2017-12" db="EMBL/GenBank/DDBJ databases">
        <title>Sequencing, de novo assembly and annotation of complete genome of a new Thraustochytrid species, strain FCC1311.</title>
        <authorList>
            <person name="Sedici K."/>
            <person name="Godart F."/>
            <person name="Aiese Cigliano R."/>
            <person name="Sanseverino W."/>
            <person name="Barakat M."/>
            <person name="Ortet P."/>
            <person name="Marechal E."/>
            <person name="Cagnac O."/>
            <person name="Amato A."/>
        </authorList>
    </citation>
    <scope>NUCLEOTIDE SEQUENCE [LARGE SCALE GENOMIC DNA]</scope>
</reference>
<evidence type="ECO:0000256" key="10">
    <source>
        <dbReference type="ARBA" id="ARBA00023069"/>
    </source>
</evidence>
<keyword evidence="12" id="KW-0206">Cytoskeleton</keyword>
<dbReference type="InterPro" id="IPR043160">
    <property type="entry name" value="Dynein_C_barrel"/>
</dbReference>
<dbReference type="GO" id="GO:0051959">
    <property type="term" value="F:dynein light intermediate chain binding"/>
    <property type="evidence" value="ECO:0007669"/>
    <property type="project" value="InterPro"/>
</dbReference>
<dbReference type="FunFam" id="1.10.287.2620:FF:000001">
    <property type="entry name" value="Cytoplasmic dynein heavy chain 1"/>
    <property type="match status" value="1"/>
</dbReference>
<feature type="coiled-coil region" evidence="14">
    <location>
        <begin position="2971"/>
        <end position="3033"/>
    </location>
</feature>
<feature type="compositionally biased region" description="Acidic residues" evidence="15">
    <location>
        <begin position="580"/>
        <end position="591"/>
    </location>
</feature>
<evidence type="ECO:0000256" key="5">
    <source>
        <dbReference type="ARBA" id="ARBA00022737"/>
    </source>
</evidence>
<dbReference type="FunFam" id="1.10.8.720:FF:000001">
    <property type="entry name" value="dynein heavy chain 7, axonemal"/>
    <property type="match status" value="1"/>
</dbReference>
<keyword evidence="9 14" id="KW-0175">Coiled coil</keyword>
<feature type="compositionally biased region" description="Acidic residues" evidence="15">
    <location>
        <begin position="612"/>
        <end position="639"/>
    </location>
</feature>
<dbReference type="Proteomes" id="UP000241890">
    <property type="component" value="Unassembled WGS sequence"/>
</dbReference>
<evidence type="ECO:0000256" key="4">
    <source>
        <dbReference type="ARBA" id="ARBA00022701"/>
    </source>
</evidence>
<name>A0A2R5GMV2_9STRA</name>
<evidence type="ECO:0000256" key="9">
    <source>
        <dbReference type="ARBA" id="ARBA00023054"/>
    </source>
</evidence>
<dbReference type="Pfam" id="PF12774">
    <property type="entry name" value="AAA_6"/>
    <property type="match status" value="1"/>
</dbReference>
<dbReference type="FunFam" id="3.10.490.20:FF:000009">
    <property type="entry name" value="Dynein heavy chain 4"/>
    <property type="match status" value="1"/>
</dbReference>
<dbReference type="FunFam" id="1.20.58.1120:FF:000005">
    <property type="entry name" value="Dynein, axonemal, heavy chain 12"/>
    <property type="match status" value="1"/>
</dbReference>
<dbReference type="Pfam" id="PF12780">
    <property type="entry name" value="AAA_8"/>
    <property type="match status" value="1"/>
</dbReference>
<evidence type="ECO:0000256" key="12">
    <source>
        <dbReference type="ARBA" id="ARBA00023212"/>
    </source>
</evidence>
<evidence type="ECO:0000256" key="7">
    <source>
        <dbReference type="ARBA" id="ARBA00022840"/>
    </source>
</evidence>
<dbReference type="Pfam" id="PF18199">
    <property type="entry name" value="Dynein_C"/>
    <property type="match status" value="1"/>
</dbReference>
<feature type="coiled-coil region" evidence="14">
    <location>
        <begin position="2743"/>
        <end position="2823"/>
    </location>
</feature>
<dbReference type="GO" id="GO:0005524">
    <property type="term" value="F:ATP binding"/>
    <property type="evidence" value="ECO:0007669"/>
    <property type="project" value="UniProtKB-KW"/>
</dbReference>
<dbReference type="Gene3D" id="1.10.287.2620">
    <property type="match status" value="1"/>
</dbReference>
<feature type="domain" description="Dynein heavy chain C-terminal" evidence="25">
    <location>
        <begin position="3875"/>
        <end position="4175"/>
    </location>
</feature>
<dbReference type="GO" id="GO:0008569">
    <property type="term" value="F:minus-end-directed microtubule motor activity"/>
    <property type="evidence" value="ECO:0007669"/>
    <property type="project" value="InterPro"/>
</dbReference>
<dbReference type="InterPro" id="IPR004273">
    <property type="entry name" value="Dynein_heavy_D6_P-loop"/>
</dbReference>
<evidence type="ECO:0000259" key="22">
    <source>
        <dbReference type="Pfam" id="PF17852"/>
    </source>
</evidence>
<evidence type="ECO:0000256" key="14">
    <source>
        <dbReference type="SAM" id="Coils"/>
    </source>
</evidence>
<evidence type="ECO:0000259" key="23">
    <source>
        <dbReference type="Pfam" id="PF17857"/>
    </source>
</evidence>
<keyword evidence="8" id="KW-0243">Dynein</keyword>
<evidence type="ECO:0000256" key="11">
    <source>
        <dbReference type="ARBA" id="ARBA00023175"/>
    </source>
</evidence>
<dbReference type="PANTHER" id="PTHR22878:SF70">
    <property type="entry name" value="DYNEIN HEAVY CHAIN 2, AXONEMAL"/>
    <property type="match status" value="1"/>
</dbReference>
<feature type="domain" description="Dynein heavy chain AAA module D4" evidence="20">
    <location>
        <begin position="2469"/>
        <end position="2728"/>
    </location>
</feature>
<dbReference type="Pfam" id="PF12781">
    <property type="entry name" value="AAA_9"/>
    <property type="match status" value="1"/>
</dbReference>
<evidence type="ECO:0000256" key="3">
    <source>
        <dbReference type="ARBA" id="ARBA00022490"/>
    </source>
</evidence>
<dbReference type="FunFam" id="1.20.920.30:FF:000005">
    <property type="entry name" value="Dynein, axonemal, heavy chain 2"/>
    <property type="match status" value="1"/>
</dbReference>
<dbReference type="FunFam" id="3.40.50.300:FF:000362">
    <property type="entry name" value="Dynein, axonemal, heavy chain 6"/>
    <property type="match status" value="1"/>
</dbReference>
<keyword evidence="4" id="KW-0493">Microtubule</keyword>
<keyword evidence="3" id="KW-0963">Cytoplasm</keyword>
<dbReference type="GO" id="GO:0005930">
    <property type="term" value="C:axoneme"/>
    <property type="evidence" value="ECO:0007669"/>
    <property type="project" value="UniProtKB-SubCell"/>
</dbReference>
<evidence type="ECO:0000259" key="18">
    <source>
        <dbReference type="Pfam" id="PF12774"/>
    </source>
</evidence>
<feature type="domain" description="Dynein heavy chain 3 AAA+ lid" evidence="23">
    <location>
        <begin position="2322"/>
        <end position="2400"/>
    </location>
</feature>
<evidence type="ECO:0000256" key="13">
    <source>
        <dbReference type="ARBA" id="ARBA00023273"/>
    </source>
</evidence>
<dbReference type="GO" id="GO:0007018">
    <property type="term" value="P:microtubule-based movement"/>
    <property type="evidence" value="ECO:0007669"/>
    <property type="project" value="InterPro"/>
</dbReference>
<dbReference type="FunFam" id="3.40.50.300:FF:000044">
    <property type="entry name" value="Dynein heavy chain 5, axonemal"/>
    <property type="match status" value="1"/>
</dbReference>
<evidence type="ECO:0000259" key="21">
    <source>
        <dbReference type="Pfam" id="PF12781"/>
    </source>
</evidence>
<feature type="coiled-coil region" evidence="14">
    <location>
        <begin position="797"/>
        <end position="835"/>
    </location>
</feature>
<dbReference type="InterPro" id="IPR027417">
    <property type="entry name" value="P-loop_NTPase"/>
</dbReference>
<dbReference type="InterPro" id="IPR041466">
    <property type="entry name" value="Dynein_AAA5_ext"/>
</dbReference>
<dbReference type="Gene3D" id="1.10.8.1220">
    <property type="match status" value="1"/>
</dbReference>
<feature type="domain" description="Dynein heavy chain linker" evidence="17">
    <location>
        <begin position="883"/>
        <end position="1311"/>
    </location>
</feature>
<evidence type="ECO:0000313" key="26">
    <source>
        <dbReference type="EMBL" id="GBG29641.1"/>
    </source>
</evidence>
<dbReference type="Pfam" id="PF08393">
    <property type="entry name" value="DHC_N2"/>
    <property type="match status" value="1"/>
</dbReference>
<evidence type="ECO:0000256" key="8">
    <source>
        <dbReference type="ARBA" id="ARBA00023017"/>
    </source>
</evidence>
<evidence type="ECO:0000259" key="19">
    <source>
        <dbReference type="Pfam" id="PF12777"/>
    </source>
</evidence>
<dbReference type="InterPro" id="IPR041589">
    <property type="entry name" value="DNAH3_AAA_lid_1"/>
</dbReference>
<dbReference type="FunFam" id="1.20.1270.280:FF:000001">
    <property type="entry name" value="dynein heavy chain 7, axonemal"/>
    <property type="match status" value="1"/>
</dbReference>
<dbReference type="Gene3D" id="1.20.1270.280">
    <property type="match status" value="1"/>
</dbReference>
<comment type="similarity">
    <text evidence="2">Belongs to the dynein heavy chain family.</text>
</comment>
<dbReference type="Gene3D" id="1.20.920.30">
    <property type="match status" value="1"/>
</dbReference>
<dbReference type="Pfam" id="PF12775">
    <property type="entry name" value="AAA_7"/>
    <property type="match status" value="1"/>
</dbReference>
<keyword evidence="13" id="KW-0966">Cell projection</keyword>
<dbReference type="InterPro" id="IPR042222">
    <property type="entry name" value="Dynein_2_N"/>
</dbReference>
<dbReference type="InterPro" id="IPR024743">
    <property type="entry name" value="Dynein_HC_stalk"/>
</dbReference>
<organism evidence="26 27">
    <name type="scientific">Hondaea fermentalgiana</name>
    <dbReference type="NCBI Taxonomy" id="2315210"/>
    <lineage>
        <taxon>Eukaryota</taxon>
        <taxon>Sar</taxon>
        <taxon>Stramenopiles</taxon>
        <taxon>Bigyra</taxon>
        <taxon>Labyrinthulomycetes</taxon>
        <taxon>Thraustochytrida</taxon>
        <taxon>Thraustochytriidae</taxon>
        <taxon>Hondaea</taxon>
    </lineage>
</organism>
<sequence>MVKPEAIPKKVSKASEKTTCSTTTTFLEGGKRDIAIEERRRHEEELEKRGLEDEDFLRLDQSKVPLELFDNSDFEKFSPQEWLERCTSGRSRLYMDGEWTWAPCDILSYDPARLQYEIVFRCNGKSKWVKRLNLIFDAEHEPTFWERLQTCTDLRELSKAMVRLEYFASRQDAEEIAPLSEPVWEQIYHLATARLERQQHEIDLPHTYEQAKLALTRGLVEDVDLLYVSTMQKIILREVSRRDEETRQRMQELKLPPFPARQPAPRYGKLQLPPETTDYTNAHDVISHAHWSGTSGMAVTVSWLEDTWRDEFGRALMIDTSLADPASKNAFSLTDFVDRQVEHCSHLALRLQRNWWQGVANNMLDNLASDYNFYENDLEVIRTSDTAKVLLRFQIQMAFQLQELVLRSLHEWSRIFNSASKNPALRDTAAFLRVELHEVDEAITVTPSFDEVADAAQAVVDKVIAAVRGLNTVDHELLSLHELTPKPLLYIDDPVRVNESESPMVAKVNACLKKVRGEVAAFLRADFDTTLRIAASYDRYLQLLREDPETHVEAFAQPKLVSKKELKAQQLAAEAAAAAAEEEGGDAENGDEASGSAPSDKANNDGPKTSGGDDDGDDEDEEGEEEEEAEEEEESDELVEVPISREEFRAEIAKFHEAMHAVMVETYHEEVCGSFLLQTVSIKEEIAARAKEQIDAFADYLLEIQNDRAEALTEEYERILQRIATKPKNEIELVDLEEFIEDAKVRMEGLADAVADVHSWNEMLEEFGCQIPAEAFQLSWSLKLWPNRILAAQAATMRALEVDKVAMIETLAREKEEFDRALDQYTLEVEAFEKHDDYEKLHDIVSEAYSIEEKLNQAAEQIANFNLRDRAFGFDTGDYPTLDLCKKQFDPFFQLWTMSADFISSTKEWLTGPFSDVNGDEVEKQVTEWWTTSYRLMKTFGSDNEGAAEIAGRLRQDSDAFKSYMPLIRALASPALRERHWNALGELIQEEISPNDLTLQRLIDLNIMDRMEEVETITVKAEKEFALEKNIEAMAAEWNGIDFSTMEYKNTGTFVIKGTDDVIALLDDHIVKIQTMVGSPYIKPIKHKAIQWEKRLMYIQTLIDEMLKCQRAWMYLEPIFGSDDIMRQMPTEGRRFNSVDGVWRKVLGKINESPSVMNTTNDDTLVDRFKQANERLDQIQKGLNDYLEVKRMSFARFFFLSNDELLEIVSQTKDPQAVQPFLQKCFEGVGQVVFGKDMVPPEEQNPPRGEPFIVGGSDDLRIPRLVSNEGEIVDLSIVVDPNSGPNKGNVELWLSDFEMSMRITVKEILQAAASEYPVMENLDVNPERAKWVISWPGQVVLNASQLFWTKEVTTAIKAGRLEHYTEQLNQQLLQIVHLVRGKLSKMERTTLGALSVIDVHQRDVVAEMAEKGVSDPNEFEWMAQLRYYWELHDDDFGRYGKDPNNMVVRILNATQLYAYEYLGNSSRLIITPLTDRCYRTLMGAVSLLYGGAPAGPAGTGKTETTKDLSKAIAKQCVVFNCSDGLDYLAMAKFFKGIAQAGAWACFDEFNRIELEVLSVIAQQILTIVKAKRARAKRFDFEGSTLTLNPDANSFITMNPGYAGRQELPDNLQALFRPCAMMVPDYALIAEIKLFSFGFADNRNLARKLTQVLILCSEQLSSQKHYDYGMRAVFSILVRAGKLRQDLGDVWTEAMIVLSAVTDVNLPKFNTADIPLFKGITSDLFPGVELPTPDYRTLMQAIRDVCEDDNLQPDEPFLRAVIQLYETVMVRHGLMVVGETFSGKTCVTHTLAKAMSRIQDDPKFEGTVRIHTMNPKSITQGQLYGSFDENTHEWTDGILAVTYRNASKDTTEDRQWIMFDGPVDAVWIEDMNTVLDDNKKLCLQSGEIVKMSARMTMMFEPEDLEEASPATVSRVGMVFLEQKRLGWRPLVRSWVNRMPLLLAECGAPTEVMTLFEAYFEPFVFQLRDVCAIPTPITDSELCASVLRLMSSTLFDPFQPANTKDKEPPKDPLRVVEGAFLFALIWAVGGVTDERGRQILDNYLKRLITGMMEGQPAWEQFVLKNPAYKDAMNEPRELRTPMPFDQGSIFDYVFFCDKGLWTPWMDITPRFMPGSDTQYQDILVPTVDTTRNEWIIQRLVEHTQPVLVTGSTGTGKTVSVQNVLLKALDQNVYKPMFINFSAQTSANQTQDIIDGKLDKRRKGIFGPPIGKRIVIMVDDLNMPAKEVYGAQPPIEILRQYMDHTGWYDRKEKTFRKLIDIQFVAAMGPPGGGRTQITQRYVRHYSMLNLLPFEASSLAVIFGTIMEWFAKPFGPKIKAVVPSVVSSTIALYKQIAEDMLPTPAKSHYTFNLRDLSKVFQGICMGSADRIKETNQLVRIWGHECMRVFKDRLINEEDRSWFDEALGGKVSEHYSADWSKIAPRNRPLIYGNFIDPTQLVESRVYDELDDMATLKEVMEGYLVDYNNMSSKKMNLVLFMNAIEHVARISRVLCQPLGNALLVGVGGSGRKSLTTLAVSLNEQVLFQIEISKVYGMPEWHDDLRRMLKMAGVEGKQTVFLFADTQVVNEGFVEDINNILNTGEVPNLFNMEDQTEIVESVRPVAEKLGLELNTQAEVMQFFVKRCRQNLHVVLAFSPVGDSFRDRLRRFPSLVNCCAIDWFTEWPKDALLSVAHHFLSAIELDDALKTGIVDVCVDMQQRTSRMAERFLEEMGRYYYVTPTSYLELINTFKTLIEKQRTMISEKRSRYANGLQKLQETAEQVAEMRQELEALQPKLVIAQKETDAKLEMVQGKQKEADQQKEIVQRDEAQAKEQAASCEKDKAECEEMLAEAIPALEGAVKALSTLSKNDITEVKSLKTPPAGVKLTLEAVCIMMGVKPRKVPNPNGKGKVDDYWEPAKKELLNDPRFLQRLVEYDKDNISEEVINKVKPFCERDDFRPEVIKKSSVAAAGLCKWVHAMVVYERIARVVAPKRAALAKANADLAEAMGMLQAKQAELQAVLDNLQMLQNELQDTMDKKEALEQQVADCATKLDRASRLIGGLGGEKTRWTQFVADLGVQYENAVGDILLSSGVIAYLGVFTQSYRSSCIEEWASQLAQNSIPSTEPFSLNQTLGEPVKIRAWTIAKLPNDGFSIDNAIMLYASNRWPLMIDPQGQANRWVRNVEADNGLKVIKQTQSDFVRNLENAISFGLPVLLENVGENLDPILEPVLTKQIVNKGGSKTMQLGDNIVEYDDRFRFYMTTKLRNPHYSPETVVKVTLINFVANEEGLKDQMLGITVRRETPELEAQREQLVVEDAENKRILKELEDKILELLAKAEGNILDDEVLINTLSESKATSDQIMKQVAIAEKTAIKINNTRAGYVPVAKVSSNLFFCVADLAGVDPMYQFSLDWYANLYNLAIDRAAKGSNLNDRLKALTDTFAEILYDNVCRSLFEKDKLLFSFLLCIKMLQLRDEMDPGELRFFLTGSTAVDLSRPNPDSENSFLSDKCWADLLALHDIPNGVFPHFHEEVESELSFWESVSNAQDPLQLIREKYSERFDQFQQLLLLRCIRLDKVVPALMEFIMAKIGQRFIEPPPFDLGAGYRDSSCTTPLLFVLTPGADAMTELIRVAEELGMDQKLYSVSMGQGQGPIAERSIAEAVDKGGWVALENLHVMPSWFEMLEKIVEDLHPDVVHEDFRLWLTALPCKEFPVSVLQNGIKMTLEPPKGLRANLKGSYAALDRDWFDSCLKPEAFHKMCFGIAFLHALVRERCKFGPLGWNIPYEFSASDQRISLDQLHLFLNEYEQIPWAMLHYLTSSCNYGGRVTDDKDRRCLDTIVADFYKPPILEDSHRFSPSGIYFAPPDGDMDSYLEYINQLPFTEMPEVFGLHENAEITTAITSTNALMVAALELQPRTSGGEGMSWAEQLNELSSDIEKRIPDLFDLEVAAVRFPVLYEESMNSTLRQELERFNNLLAVVKRSLKDVQLAIRGLVVMSSELEAMGNSMTNMLVPEMWSRAAYPSLKPLSSWVNDLLDRLSFFNKWLDDGTPAVVVISYLFWIPGFTTGVRQNFARKHKVAIDLIKYTNEVLPRDMDCSARLDDGHYITGLHLQGAGWEDEGRVLVDSRPKELFVAMPCIKLLPTEVSQIVATDDYECPVYKTSERRGVLATTGHSSNFVMFLNLPVRDQPAPFWIKRGVAMLCALDD</sequence>
<dbReference type="InterPro" id="IPR041658">
    <property type="entry name" value="AAA_lid_11"/>
</dbReference>
<keyword evidence="6" id="KW-0547">Nucleotide-binding</keyword>
<dbReference type="Pfam" id="PF18198">
    <property type="entry name" value="AAA_lid_11"/>
    <property type="match status" value="1"/>
</dbReference>
<dbReference type="InterPro" id="IPR041228">
    <property type="entry name" value="Dynein_C"/>
</dbReference>
<gene>
    <name evidence="26" type="ORF">FCC1311_058622</name>
</gene>
<dbReference type="InterPro" id="IPR043157">
    <property type="entry name" value="Dynein_AAA1S"/>
</dbReference>
<dbReference type="InterPro" id="IPR013602">
    <property type="entry name" value="Dynein_heavy_linker"/>
</dbReference>
<dbReference type="InterPro" id="IPR026983">
    <property type="entry name" value="DHC"/>
</dbReference>
<dbReference type="FunFam" id="1.10.8.710:FF:000001">
    <property type="entry name" value="Dynein axonemal heavy chain 2"/>
    <property type="match status" value="1"/>
</dbReference>
<dbReference type="InterPro" id="IPR035699">
    <property type="entry name" value="AAA_6"/>
</dbReference>
<dbReference type="InterPro" id="IPR042219">
    <property type="entry name" value="AAA_lid_11_sf"/>
</dbReference>
<dbReference type="FunFam" id="1.10.8.1220:FF:000001">
    <property type="entry name" value="Dynein axonemal heavy chain 5"/>
    <property type="match status" value="1"/>
</dbReference>
<dbReference type="InParanoid" id="A0A2R5GMV2"/>
<feature type="domain" description="Dynein heavy chain hydrolytic ATP-binding dynein motor region" evidence="18">
    <location>
        <begin position="1457"/>
        <end position="1784"/>
    </location>
</feature>
<dbReference type="GO" id="GO:0030286">
    <property type="term" value="C:dynein complex"/>
    <property type="evidence" value="ECO:0007669"/>
    <property type="project" value="UniProtKB-KW"/>
</dbReference>
<feature type="domain" description="Dynein heavy chain region D6 P-loop" evidence="16">
    <location>
        <begin position="3583"/>
        <end position="3697"/>
    </location>
</feature>
<dbReference type="OrthoDB" id="5593012at2759"/>
<dbReference type="Pfam" id="PF17852">
    <property type="entry name" value="Dynein_AAA_lid"/>
    <property type="match status" value="1"/>
</dbReference>
<dbReference type="FunFam" id="1.20.140.100:FF:000004">
    <property type="entry name" value="Dynein axonemal heavy chain 6"/>
    <property type="match status" value="1"/>
</dbReference>